<reference evidence="1" key="1">
    <citation type="submission" date="2019-03" db="EMBL/GenBank/DDBJ databases">
        <title>Candidatus Syntrophosphaera thermopropionivorans: a novel player in syntrophic propionate oxidation during anaerobic digestion.</title>
        <authorList>
            <person name="Dyksma S."/>
        </authorList>
    </citation>
    <scope>NUCLEOTIDE SEQUENCE</scope>
    <source>
        <strain evidence="1">W5</strain>
    </source>
</reference>
<dbReference type="Proteomes" id="UP000294588">
    <property type="component" value="Unassembled WGS sequence"/>
</dbReference>
<organism evidence="1 2">
    <name type="scientific">Candidatus Syntrophosphaera thermopropionivorans</name>
    <dbReference type="NCBI Taxonomy" id="2593015"/>
    <lineage>
        <taxon>Bacteria</taxon>
        <taxon>Pseudomonadati</taxon>
        <taxon>Candidatus Cloacimonadota</taxon>
        <taxon>Candidatus Cloacimonadia</taxon>
        <taxon>Candidatus Cloacimonadales</taxon>
        <taxon>Candidatus Cloacimonadaceae</taxon>
        <taxon>Candidatus Syntrophosphaera</taxon>
    </lineage>
</organism>
<comment type="caution">
    <text evidence="1">The sequence shown here is derived from an EMBL/GenBank/DDBJ whole genome shotgun (WGS) entry which is preliminary data.</text>
</comment>
<gene>
    <name evidence="1" type="ORF">E0946_04195</name>
</gene>
<keyword evidence="2" id="KW-1185">Reference proteome</keyword>
<dbReference type="EMBL" id="SMOG01000010">
    <property type="protein sequence ID" value="TDF72988.1"/>
    <property type="molecule type" value="Genomic_DNA"/>
</dbReference>
<proteinExistence type="predicted"/>
<evidence type="ECO:0000313" key="2">
    <source>
        <dbReference type="Proteomes" id="UP000294588"/>
    </source>
</evidence>
<accession>A0AC61QJ12</accession>
<name>A0AC61QJ12_9BACT</name>
<evidence type="ECO:0000313" key="1">
    <source>
        <dbReference type="EMBL" id="TDF72988.1"/>
    </source>
</evidence>
<sequence length="520" mass="57237">MKPKILLLLTLIVLITSAFATDPWGEPVVLPGSMTVMAQVFINGMPASSNDVLAAMVDVAETTELRGKATIQNINGVAGCLIQIFTETNGEIIHFKLWDESAQMVFNASPTLNSEVNGIVGSYPNNMYQIYAGSNMITDPWTEPLILTSSMTVLAQVGISGNPTENNDILAAFVTVNGQPELRGKQHISIVNGISGCLIQIFTETNGEQIQFKIWDYSEQEIVNCTTTLLTEVQGMIGSWPNDLFPILGGEIYTVENPILFPPGGIYQTPQFVSITCSTLNAQIYYTLNGTDPTPTSNQYSTPLYFGLNTTTEVRARAYKNYWMPSDVSVHIYTITGTVPTPIFNPPGGVYNDSIDVVISCNLPGAVIHYTMDGSNPDENSPVFSIPIHLAQDTLIVIKAKAYKTDWNPSEIASATYDVQVPLSDDITLPLIPCIVGCYPNPFIDFTSIKINLKENPLNYRVDIYNIKGEKVQQFKGCERGEFEIKWDGKDFKGNKLSSGIYLISLQTKTFSDIRKIILK</sequence>
<protein>
    <submittedName>
        <fullName evidence="1">T9SS type A sorting domain-containing protein</fullName>
    </submittedName>
</protein>